<sequence>MRPATGEQYELDFGDLSATIVQVGAGIRSLRFAESDLTEPYPVGEQPPSACGIVLVPWPNRVADGRWELGGEARQLDLTEPAKRNAIHGLLRRRPYELVDRSDSMVTQAATVYPEPGYPFLLDTTVTHELHTEGLQVTHTISNAGESAAPVAVGAHPYLRIADVPAEQLTVTVAARTRFETDDRSNVTGEAPVAGTPYDLSAGRRVSELELDTGFADLPDGPVEHVLAADDGRRVVLWADEAFRYVQVFTHRSFATKPGGVALAIEPMTAPANALNSGRGLRWLEPGETWSVSWGVRPEGFGGEAYLASWG</sequence>
<dbReference type="InterPro" id="IPR037480">
    <property type="entry name" value="YihR-like"/>
</dbReference>
<organism evidence="1 2">
    <name type="scientific">Leifsonia soli</name>
    <dbReference type="NCBI Taxonomy" id="582665"/>
    <lineage>
        <taxon>Bacteria</taxon>
        <taxon>Bacillati</taxon>
        <taxon>Actinomycetota</taxon>
        <taxon>Actinomycetes</taxon>
        <taxon>Micrococcales</taxon>
        <taxon>Microbacteriaceae</taxon>
        <taxon>Leifsonia</taxon>
    </lineage>
</organism>
<dbReference type="Gene3D" id="2.70.98.10">
    <property type="match status" value="1"/>
</dbReference>
<protein>
    <submittedName>
        <fullName evidence="1">Aldose 1-epimerase</fullName>
        <ecNumber evidence="1">5.1.3.3</ecNumber>
    </submittedName>
</protein>
<name>A0A852T102_9MICO</name>
<accession>A0A852T102</accession>
<dbReference type="CDD" id="cd09022">
    <property type="entry name" value="Aldose_epim_Ec_YihR"/>
    <property type="match status" value="1"/>
</dbReference>
<dbReference type="PANTHER" id="PTHR10091:SF0">
    <property type="entry name" value="GALACTOSE MUTAROTASE"/>
    <property type="match status" value="1"/>
</dbReference>
<dbReference type="InterPro" id="IPR008183">
    <property type="entry name" value="Aldose_1/G6P_1-epimerase"/>
</dbReference>
<dbReference type="EC" id="5.1.3.3" evidence="1"/>
<dbReference type="AlphaFoldDB" id="A0A852T102"/>
<evidence type="ECO:0000313" key="1">
    <source>
        <dbReference type="EMBL" id="NYD74320.1"/>
    </source>
</evidence>
<evidence type="ECO:0000313" key="2">
    <source>
        <dbReference type="Proteomes" id="UP000589620"/>
    </source>
</evidence>
<proteinExistence type="predicted"/>
<dbReference type="Proteomes" id="UP000589620">
    <property type="component" value="Unassembled WGS sequence"/>
</dbReference>
<dbReference type="GO" id="GO:0033499">
    <property type="term" value="P:galactose catabolic process via UDP-galactose, Leloir pathway"/>
    <property type="evidence" value="ECO:0007669"/>
    <property type="project" value="TreeGrafter"/>
</dbReference>
<reference evidence="1 2" key="1">
    <citation type="submission" date="2020-07" db="EMBL/GenBank/DDBJ databases">
        <title>Sequencing the genomes of 1000 actinobacteria strains.</title>
        <authorList>
            <person name="Klenk H.-P."/>
        </authorList>
    </citation>
    <scope>NUCLEOTIDE SEQUENCE [LARGE SCALE GENOMIC DNA]</scope>
    <source>
        <strain evidence="1 2">DSM 23871</strain>
    </source>
</reference>
<dbReference type="Pfam" id="PF01263">
    <property type="entry name" value="Aldose_epim"/>
    <property type="match status" value="1"/>
</dbReference>
<keyword evidence="1" id="KW-0413">Isomerase</keyword>
<dbReference type="EMBL" id="JACCBJ010000001">
    <property type="protein sequence ID" value="NYD74320.1"/>
    <property type="molecule type" value="Genomic_DNA"/>
</dbReference>
<dbReference type="SUPFAM" id="SSF74650">
    <property type="entry name" value="Galactose mutarotase-like"/>
    <property type="match status" value="1"/>
</dbReference>
<dbReference type="GO" id="GO:0006006">
    <property type="term" value="P:glucose metabolic process"/>
    <property type="evidence" value="ECO:0007669"/>
    <property type="project" value="TreeGrafter"/>
</dbReference>
<comment type="caution">
    <text evidence="1">The sequence shown here is derived from an EMBL/GenBank/DDBJ whole genome shotgun (WGS) entry which is preliminary data.</text>
</comment>
<keyword evidence="2" id="KW-1185">Reference proteome</keyword>
<dbReference type="GO" id="GO:0004034">
    <property type="term" value="F:aldose 1-epimerase activity"/>
    <property type="evidence" value="ECO:0007669"/>
    <property type="project" value="UniProtKB-EC"/>
</dbReference>
<dbReference type="InterPro" id="IPR011013">
    <property type="entry name" value="Gal_mutarotase_sf_dom"/>
</dbReference>
<dbReference type="InterPro" id="IPR014718">
    <property type="entry name" value="GH-type_carb-bd"/>
</dbReference>
<gene>
    <name evidence="1" type="ORF">BJ963_001839</name>
</gene>
<dbReference type="PANTHER" id="PTHR10091">
    <property type="entry name" value="ALDOSE-1-EPIMERASE"/>
    <property type="match status" value="1"/>
</dbReference>
<dbReference type="GO" id="GO:0030246">
    <property type="term" value="F:carbohydrate binding"/>
    <property type="evidence" value="ECO:0007669"/>
    <property type="project" value="InterPro"/>
</dbReference>
<dbReference type="RefSeq" id="WP_179456163.1">
    <property type="nucleotide sequence ID" value="NZ_BAAAPX010000001.1"/>
</dbReference>